<reference evidence="2" key="1">
    <citation type="submission" date="2016-10" db="EMBL/GenBank/DDBJ databases">
        <authorList>
            <person name="Varghese N."/>
            <person name="Submissions S."/>
        </authorList>
    </citation>
    <scope>NUCLEOTIDE SEQUENCE [LARGE SCALE GENOMIC DNA]</scope>
    <source>
        <strain evidence="2">CGMCC 4.5579</strain>
    </source>
</reference>
<evidence type="ECO:0000313" key="1">
    <source>
        <dbReference type="EMBL" id="SFP97490.1"/>
    </source>
</evidence>
<dbReference type="OrthoDB" id="3690795at2"/>
<dbReference type="RefSeq" id="WP_092530479.1">
    <property type="nucleotide sequence ID" value="NZ_FOWW01000004.1"/>
</dbReference>
<proteinExistence type="predicted"/>
<accession>A0A1I5UQM6</accession>
<keyword evidence="2" id="KW-1185">Reference proteome</keyword>
<dbReference type="EMBL" id="FOWW01000004">
    <property type="protein sequence ID" value="SFP97490.1"/>
    <property type="molecule type" value="Genomic_DNA"/>
</dbReference>
<gene>
    <name evidence="1" type="ORF">SAMN05421810_10476</name>
</gene>
<sequence length="186" mass="19156">MTLAVLAVVLLPDLLGGGDPRQDRVAELRAAERARDAELTRELVGLAEAARAKVVPVLGGLDEPAASTDRVAEWRAAVDAAAERFAARPSGGTAVNLARSGLAGAITTLGRAVEVYELASTTGETADEAGERSRALARSLRDDAVVAWSVAANQLDVAGIEAGIGHVHVFLPPRGLPGELTEHGQG</sequence>
<dbReference type="AlphaFoldDB" id="A0A1I5UQM6"/>
<protein>
    <submittedName>
        <fullName evidence="1">Uncharacterized protein</fullName>
    </submittedName>
</protein>
<dbReference type="Proteomes" id="UP000198727">
    <property type="component" value="Unassembled WGS sequence"/>
</dbReference>
<organism evidence="1 2">
    <name type="scientific">Amycolatopsis arida</name>
    <dbReference type="NCBI Taxonomy" id="587909"/>
    <lineage>
        <taxon>Bacteria</taxon>
        <taxon>Bacillati</taxon>
        <taxon>Actinomycetota</taxon>
        <taxon>Actinomycetes</taxon>
        <taxon>Pseudonocardiales</taxon>
        <taxon>Pseudonocardiaceae</taxon>
        <taxon>Amycolatopsis</taxon>
    </lineage>
</organism>
<name>A0A1I5UQM6_9PSEU</name>
<evidence type="ECO:0000313" key="2">
    <source>
        <dbReference type="Proteomes" id="UP000198727"/>
    </source>
</evidence>